<evidence type="ECO:0008006" key="4">
    <source>
        <dbReference type="Google" id="ProtNLM"/>
    </source>
</evidence>
<organism evidence="3">
    <name type="scientific">Candidatus Methanogaster sp. ANME-2c ERB4</name>
    <dbReference type="NCBI Taxonomy" id="2759911"/>
    <lineage>
        <taxon>Archaea</taxon>
        <taxon>Methanobacteriati</taxon>
        <taxon>Methanobacteriota</taxon>
        <taxon>Stenosarchaea group</taxon>
        <taxon>Methanomicrobia</taxon>
        <taxon>Methanosarcinales</taxon>
        <taxon>ANME-2 cluster</taxon>
        <taxon>Candidatus Methanogasteraceae</taxon>
        <taxon>Candidatus Methanogaster</taxon>
    </lineage>
</organism>
<dbReference type="PANTHER" id="PTHR31088:SF6">
    <property type="entry name" value="PHAGE SHOCK PROTEIN A"/>
    <property type="match status" value="1"/>
</dbReference>
<dbReference type="AlphaFoldDB" id="A0A7G9YDV9"/>
<dbReference type="Pfam" id="PF04012">
    <property type="entry name" value="PspA_IM30"/>
    <property type="match status" value="1"/>
</dbReference>
<accession>A0A7G9YDV9</accession>
<evidence type="ECO:0000313" key="3">
    <source>
        <dbReference type="EMBL" id="QNO46193.1"/>
    </source>
</evidence>
<feature type="coiled-coil region" evidence="2">
    <location>
        <begin position="45"/>
        <end position="181"/>
    </location>
</feature>
<protein>
    <recommendedName>
        <fullName evidence="4">Phage shock protein A</fullName>
    </recommendedName>
</protein>
<comment type="similarity">
    <text evidence="1">Belongs to the PspA/Vipp/IM30 family.</text>
</comment>
<dbReference type="InterPro" id="IPR007157">
    <property type="entry name" value="PspA_VIPP1"/>
</dbReference>
<dbReference type="EMBL" id="MT631172">
    <property type="protein sequence ID" value="QNO46193.1"/>
    <property type="molecule type" value="Genomic_DNA"/>
</dbReference>
<evidence type="ECO:0000256" key="2">
    <source>
        <dbReference type="SAM" id="Coils"/>
    </source>
</evidence>
<keyword evidence="2" id="KW-0175">Coiled coil</keyword>
<dbReference type="PANTHER" id="PTHR31088">
    <property type="entry name" value="MEMBRANE-ASSOCIATED PROTEIN VIPP1, CHLOROPLASTIC"/>
    <property type="match status" value="1"/>
</dbReference>
<sequence length="222" mass="25154">MVKSKANKLLDRCEDPRETLDYSYQKQLELLQQVKRSTATVITAKKRLELQRVKLQQNVRKLDSQAKDSVNAGRDDLARLVLERKANSVIEIENLTVQIQEQEIEQEKLINTEKKLSAKINAFRTKKETIKAQYTAAEAQVKVKEAVTGISEEMADVGFAIDRAEEKTENMRAKSAALDEMVELGALDEIGGEDDIERELRKMKTTTGADDELAKLKAEMEK</sequence>
<gene>
    <name evidence="3" type="ORF">HNMILGLC_00007</name>
</gene>
<evidence type="ECO:0000256" key="1">
    <source>
        <dbReference type="ARBA" id="ARBA00043985"/>
    </source>
</evidence>
<reference evidence="3" key="1">
    <citation type="submission" date="2020-06" db="EMBL/GenBank/DDBJ databases">
        <title>Unique genomic features of the anaerobic methanotrophic archaea.</title>
        <authorList>
            <person name="Chadwick G.L."/>
            <person name="Skennerton C.T."/>
            <person name="Laso-Perez R."/>
            <person name="Leu A.O."/>
            <person name="Speth D.R."/>
            <person name="Yu H."/>
            <person name="Morgan-Lang C."/>
            <person name="Hatzenpichler R."/>
            <person name="Goudeau D."/>
            <person name="Malmstrom R."/>
            <person name="Brazelton W.J."/>
            <person name="Woyke T."/>
            <person name="Hallam S.J."/>
            <person name="Tyson G.W."/>
            <person name="Wegener G."/>
            <person name="Boetius A."/>
            <person name="Orphan V."/>
        </authorList>
    </citation>
    <scope>NUCLEOTIDE SEQUENCE</scope>
</reference>
<name>A0A7G9YDV9_9EURY</name>
<proteinExistence type="inferred from homology"/>